<name>A0ABT2UL61_9BACL</name>
<proteinExistence type="predicted"/>
<evidence type="ECO:0000256" key="1">
    <source>
        <dbReference type="SAM" id="MobiDB-lite"/>
    </source>
</evidence>
<keyword evidence="3" id="KW-1185">Reference proteome</keyword>
<sequence length="291" mass="31001">MNKKMVSWIAVTIVFVLIFSMIAGCSDAGNYVKDNYSLVDVQGQGKTTAKVYSVEGKDVPTVSNEIAANEKPKEMSKESLDQMFLVYNSRIINVQKDPDKENNTLVEIDSIEYAKENYDSSFLQGYVAASVLQSLLGSSWFNGNRSGSDYKGYRTTQRYDDYGKYQQPAAKPQAPAKSTPAPTTTDRKGSFGTTPATPAPSSNNSSNSSSKPTTPEPGKSATPSVSDSKGSFTSPSSSKPSGSTSTKPSTSSNSSSSSSNIRKNDGSTSSNKSSSSSKPSTSTRSGSFKKK</sequence>
<dbReference type="PROSITE" id="PS51257">
    <property type="entry name" value="PROKAR_LIPOPROTEIN"/>
    <property type="match status" value="1"/>
</dbReference>
<feature type="compositionally biased region" description="Low complexity" evidence="1">
    <location>
        <begin position="166"/>
        <end position="184"/>
    </location>
</feature>
<comment type="caution">
    <text evidence="2">The sequence shown here is derived from an EMBL/GenBank/DDBJ whole genome shotgun (WGS) entry which is preliminary data.</text>
</comment>
<dbReference type="Pfam" id="PF14042">
    <property type="entry name" value="DUF4247"/>
    <property type="match status" value="1"/>
</dbReference>
<feature type="compositionally biased region" description="Low complexity" evidence="1">
    <location>
        <begin position="267"/>
        <end position="291"/>
    </location>
</feature>
<dbReference type="InterPro" id="IPR025341">
    <property type="entry name" value="DUF4247"/>
</dbReference>
<reference evidence="2 3" key="1">
    <citation type="submission" date="2022-09" db="EMBL/GenBank/DDBJ databases">
        <authorList>
            <person name="Han X.L."/>
            <person name="Wang Q."/>
            <person name="Lu T."/>
        </authorList>
    </citation>
    <scope>NUCLEOTIDE SEQUENCE [LARGE SCALE GENOMIC DNA]</scope>
    <source>
        <strain evidence="2 3">WQ 127069</strain>
    </source>
</reference>
<dbReference type="RefSeq" id="WP_262685867.1">
    <property type="nucleotide sequence ID" value="NZ_JAOQIO010000084.1"/>
</dbReference>
<evidence type="ECO:0000313" key="3">
    <source>
        <dbReference type="Proteomes" id="UP001652445"/>
    </source>
</evidence>
<dbReference type="Proteomes" id="UP001652445">
    <property type="component" value="Unassembled WGS sequence"/>
</dbReference>
<feature type="region of interest" description="Disordered" evidence="1">
    <location>
        <begin position="166"/>
        <end position="291"/>
    </location>
</feature>
<protein>
    <submittedName>
        <fullName evidence="2">DUF4247 domain-containing protein</fullName>
    </submittedName>
</protein>
<gene>
    <name evidence="2" type="ORF">OB236_21980</name>
</gene>
<feature type="compositionally biased region" description="Low complexity" evidence="1">
    <location>
        <begin position="226"/>
        <end position="259"/>
    </location>
</feature>
<organism evidence="2 3">
    <name type="scientific">Paenibacillus baimaensis</name>
    <dbReference type="NCBI Taxonomy" id="2982185"/>
    <lineage>
        <taxon>Bacteria</taxon>
        <taxon>Bacillati</taxon>
        <taxon>Bacillota</taxon>
        <taxon>Bacilli</taxon>
        <taxon>Bacillales</taxon>
        <taxon>Paenibacillaceae</taxon>
        <taxon>Paenibacillus</taxon>
    </lineage>
</organism>
<feature type="compositionally biased region" description="Low complexity" evidence="1">
    <location>
        <begin position="193"/>
        <end position="213"/>
    </location>
</feature>
<accession>A0ABT2UL61</accession>
<dbReference type="EMBL" id="JAOQIO010000084">
    <property type="protein sequence ID" value="MCU6794786.1"/>
    <property type="molecule type" value="Genomic_DNA"/>
</dbReference>
<evidence type="ECO:0000313" key="2">
    <source>
        <dbReference type="EMBL" id="MCU6794786.1"/>
    </source>
</evidence>